<reference evidence="9 10" key="1">
    <citation type="journal article" date="2014" name="Agronomy (Basel)">
        <title>A Draft Genome Sequence for Ensete ventricosum, the Drought-Tolerant Tree Against Hunger.</title>
        <authorList>
            <person name="Harrison J."/>
            <person name="Moore K.A."/>
            <person name="Paszkiewicz K."/>
            <person name="Jones T."/>
            <person name="Grant M."/>
            <person name="Ambacheew D."/>
            <person name="Muzemil S."/>
            <person name="Studholme D.J."/>
        </authorList>
    </citation>
    <scope>NUCLEOTIDE SEQUENCE [LARGE SCALE GENOMIC DNA]</scope>
</reference>
<sequence>MASLKLGAPSSQWIAGDRSLDRRSRILTAAPRRRVAVGPIRAGSYTDELVLTAKVIASPGRGILAIDESNATCGKRLASIGLDNTEANRQAYRQLLLTTPGLGEYISGAILFEETLYQSTTDGKKFVDCLRQEKVMPGIKVDKADSCQHSLWSFCLGCKGSCMGSCSVCFHCSVEPEILLDGDHPIERTLEVAEKVWAEVFYYLAENNVVFEGILLKPSMVTPGAEHKEKASPEMIAKYTLKMLNRRVPPAVPGIMFLSGGQSEMEATLNLNAMNQAPNPWHVSFSYARALQNTVLKTWQGRPENVVVAQKALLVRAKANSLAQLGHYSAKGESQEAKTGMFQKGYTY</sequence>
<keyword evidence="5 8" id="KW-0324">Glycolysis</keyword>
<evidence type="ECO:0000313" key="9">
    <source>
        <dbReference type="EMBL" id="RRT63459.1"/>
    </source>
</evidence>
<dbReference type="PANTHER" id="PTHR11627">
    <property type="entry name" value="FRUCTOSE-BISPHOSPHATE ALDOLASE"/>
    <property type="match status" value="1"/>
</dbReference>
<evidence type="ECO:0000256" key="2">
    <source>
        <dbReference type="ARBA" id="ARBA00004714"/>
    </source>
</evidence>
<dbReference type="SUPFAM" id="SSF51569">
    <property type="entry name" value="Aldolase"/>
    <property type="match status" value="1"/>
</dbReference>
<dbReference type="GO" id="GO:0004332">
    <property type="term" value="F:fructose-bisphosphate aldolase activity"/>
    <property type="evidence" value="ECO:0007669"/>
    <property type="project" value="UniProtKB-EC"/>
</dbReference>
<dbReference type="UniPathway" id="UPA00109">
    <property type="reaction ID" value="UER00183"/>
</dbReference>
<comment type="similarity">
    <text evidence="3 8">Belongs to the class I fructose-bisphosphate aldolase family.</text>
</comment>
<accession>A0A426ZHJ9</accession>
<dbReference type="EC" id="4.1.2.13" evidence="4 8"/>
<dbReference type="Pfam" id="PF00274">
    <property type="entry name" value="Glycolytic"/>
    <property type="match status" value="2"/>
</dbReference>
<dbReference type="AlphaFoldDB" id="A0A426ZHJ9"/>
<dbReference type="InterPro" id="IPR000741">
    <property type="entry name" value="FBA_I"/>
</dbReference>
<name>A0A426ZHJ9_ENSVE</name>
<evidence type="ECO:0000256" key="8">
    <source>
        <dbReference type="RuleBase" id="RU003994"/>
    </source>
</evidence>
<dbReference type="PROSITE" id="PS00158">
    <property type="entry name" value="ALDOLASE_CLASS_I"/>
    <property type="match status" value="1"/>
</dbReference>
<evidence type="ECO:0000256" key="1">
    <source>
        <dbReference type="ARBA" id="ARBA00000441"/>
    </source>
</evidence>
<evidence type="ECO:0000256" key="3">
    <source>
        <dbReference type="ARBA" id="ARBA00010387"/>
    </source>
</evidence>
<dbReference type="InterPro" id="IPR029768">
    <property type="entry name" value="Aldolase_I_AS"/>
</dbReference>
<dbReference type="GO" id="GO:0006096">
    <property type="term" value="P:glycolytic process"/>
    <property type="evidence" value="ECO:0007669"/>
    <property type="project" value="UniProtKB-UniPathway"/>
</dbReference>
<organism evidence="9 10">
    <name type="scientific">Ensete ventricosum</name>
    <name type="common">Abyssinian banana</name>
    <name type="synonym">Musa ensete</name>
    <dbReference type="NCBI Taxonomy" id="4639"/>
    <lineage>
        <taxon>Eukaryota</taxon>
        <taxon>Viridiplantae</taxon>
        <taxon>Streptophyta</taxon>
        <taxon>Embryophyta</taxon>
        <taxon>Tracheophyta</taxon>
        <taxon>Spermatophyta</taxon>
        <taxon>Magnoliopsida</taxon>
        <taxon>Liliopsida</taxon>
        <taxon>Zingiberales</taxon>
        <taxon>Musaceae</taxon>
        <taxon>Ensete</taxon>
    </lineage>
</organism>
<evidence type="ECO:0000256" key="4">
    <source>
        <dbReference type="ARBA" id="ARBA00013068"/>
    </source>
</evidence>
<comment type="pathway">
    <text evidence="2">Carbohydrate degradation; glycolysis; D-glyceraldehyde 3-phosphate and glycerone phosphate from D-glucose: step 4/4.</text>
</comment>
<proteinExistence type="inferred from homology"/>
<comment type="caution">
    <text evidence="9">The sequence shown here is derived from an EMBL/GenBank/DDBJ whole genome shotgun (WGS) entry which is preliminary data.</text>
</comment>
<evidence type="ECO:0000256" key="7">
    <source>
        <dbReference type="ARBA" id="ARBA00023270"/>
    </source>
</evidence>
<dbReference type="Proteomes" id="UP000287651">
    <property type="component" value="Unassembled WGS sequence"/>
</dbReference>
<evidence type="ECO:0000313" key="10">
    <source>
        <dbReference type="Proteomes" id="UP000287651"/>
    </source>
</evidence>
<dbReference type="EMBL" id="AMZH03006587">
    <property type="protein sequence ID" value="RRT63459.1"/>
    <property type="molecule type" value="Genomic_DNA"/>
</dbReference>
<keyword evidence="7" id="KW-0704">Schiff base</keyword>
<comment type="catalytic activity">
    <reaction evidence="1 8">
        <text>beta-D-fructose 1,6-bisphosphate = D-glyceraldehyde 3-phosphate + dihydroxyacetone phosphate</text>
        <dbReference type="Rhea" id="RHEA:14729"/>
        <dbReference type="ChEBI" id="CHEBI:32966"/>
        <dbReference type="ChEBI" id="CHEBI:57642"/>
        <dbReference type="ChEBI" id="CHEBI:59776"/>
        <dbReference type="EC" id="4.1.2.13"/>
    </reaction>
</comment>
<protein>
    <recommendedName>
        <fullName evidence="4 8">Fructose-bisphosphate aldolase</fullName>
        <ecNumber evidence="4 8">4.1.2.13</ecNumber>
    </recommendedName>
</protein>
<evidence type="ECO:0000256" key="5">
    <source>
        <dbReference type="ARBA" id="ARBA00023152"/>
    </source>
</evidence>
<dbReference type="InterPro" id="IPR013785">
    <property type="entry name" value="Aldolase_TIM"/>
</dbReference>
<evidence type="ECO:0000256" key="6">
    <source>
        <dbReference type="ARBA" id="ARBA00023239"/>
    </source>
</evidence>
<keyword evidence="6 8" id="KW-0456">Lyase</keyword>
<dbReference type="Gene3D" id="3.20.20.70">
    <property type="entry name" value="Aldolase class I"/>
    <property type="match status" value="2"/>
</dbReference>
<gene>
    <name evidence="9" type="ORF">B296_00019636</name>
</gene>